<protein>
    <submittedName>
        <fullName evidence="1">Uncharacterized protein</fullName>
    </submittedName>
</protein>
<evidence type="ECO:0000313" key="1">
    <source>
        <dbReference type="EMBL" id="MDW8803209.1"/>
    </source>
</evidence>
<organism evidence="1 2">
    <name type="scientific">Clostridium tanneri</name>
    <dbReference type="NCBI Taxonomy" id="3037988"/>
    <lineage>
        <taxon>Bacteria</taxon>
        <taxon>Bacillati</taxon>
        <taxon>Bacillota</taxon>
        <taxon>Clostridia</taxon>
        <taxon>Eubacteriales</taxon>
        <taxon>Clostridiaceae</taxon>
        <taxon>Clostridium</taxon>
    </lineage>
</organism>
<evidence type="ECO:0000313" key="2">
    <source>
        <dbReference type="Proteomes" id="UP001281656"/>
    </source>
</evidence>
<reference evidence="1 2" key="1">
    <citation type="submission" date="2023-04" db="EMBL/GenBank/DDBJ databases">
        <title>Clostridium tannerae sp. nov., isolated from the fecal material of an alpaca.</title>
        <authorList>
            <person name="Miller S."/>
            <person name="Hendry M."/>
            <person name="King J."/>
            <person name="Sankaranarayanan K."/>
            <person name="Lawson P.A."/>
        </authorList>
    </citation>
    <scope>NUCLEOTIDE SEQUENCE [LARGE SCALE GENOMIC DNA]</scope>
    <source>
        <strain evidence="1 2">A1-XYC3</strain>
    </source>
</reference>
<dbReference type="Proteomes" id="UP001281656">
    <property type="component" value="Unassembled WGS sequence"/>
</dbReference>
<proteinExistence type="predicted"/>
<accession>A0ABU4JYI0</accession>
<comment type="caution">
    <text evidence="1">The sequence shown here is derived from an EMBL/GenBank/DDBJ whole genome shotgun (WGS) entry which is preliminary data.</text>
</comment>
<sequence>MSVRIGIVFPKDYDLKLLENFKNKYNLSLIEVNNKYVSNQLHNDEVFLQATETGCDSLTGIGAYDLYTKDISSLCENIEEVSLAQSIIDEFQERKLKYKEDALRWIEIINVLKYEYNVGLFGVFWHFCSGTFNEEKIIFSNRLTCKAKNITIEYIMKIAEDVIVFFQ</sequence>
<dbReference type="EMBL" id="JARUJP010000069">
    <property type="protein sequence ID" value="MDW8803209.1"/>
    <property type="molecule type" value="Genomic_DNA"/>
</dbReference>
<dbReference type="RefSeq" id="WP_261673567.1">
    <property type="nucleotide sequence ID" value="NZ_JARUJP010000069.1"/>
</dbReference>
<name>A0ABU4JYI0_9CLOT</name>
<gene>
    <name evidence="1" type="ORF">P8V03_18945</name>
</gene>
<keyword evidence="2" id="KW-1185">Reference proteome</keyword>